<dbReference type="InterPro" id="IPR000639">
    <property type="entry name" value="Epox_hydrolase-like"/>
</dbReference>
<dbReference type="InterPro" id="IPR000073">
    <property type="entry name" value="AB_hydrolase_1"/>
</dbReference>
<organism evidence="4 5">
    <name type="scientific">Lachancea nothofagi CBS 11611</name>
    <dbReference type="NCBI Taxonomy" id="1266666"/>
    <lineage>
        <taxon>Eukaryota</taxon>
        <taxon>Fungi</taxon>
        <taxon>Dikarya</taxon>
        <taxon>Ascomycota</taxon>
        <taxon>Saccharomycotina</taxon>
        <taxon>Saccharomycetes</taxon>
        <taxon>Saccharomycetales</taxon>
        <taxon>Saccharomycetaceae</taxon>
        <taxon>Lachancea</taxon>
    </lineage>
</organism>
<dbReference type="EMBL" id="LT598448">
    <property type="protein sequence ID" value="SCU87872.1"/>
    <property type="molecule type" value="Genomic_DNA"/>
</dbReference>
<dbReference type="InterPro" id="IPR029058">
    <property type="entry name" value="AB_hydrolase_fold"/>
</dbReference>
<evidence type="ECO:0000259" key="3">
    <source>
        <dbReference type="Pfam" id="PF00561"/>
    </source>
</evidence>
<evidence type="ECO:0000256" key="2">
    <source>
        <dbReference type="ARBA" id="ARBA00038334"/>
    </source>
</evidence>
<dbReference type="Gene3D" id="3.40.50.1820">
    <property type="entry name" value="alpha/beta hydrolase"/>
    <property type="match status" value="1"/>
</dbReference>
<dbReference type="PRINTS" id="PR00412">
    <property type="entry name" value="EPOXHYDRLASE"/>
</dbReference>
<dbReference type="SUPFAM" id="SSF53474">
    <property type="entry name" value="alpha/beta-Hydrolases"/>
    <property type="match status" value="1"/>
</dbReference>
<gene>
    <name evidence="4" type="ORF">LANO_0D00342G</name>
</gene>
<dbReference type="OrthoDB" id="284184at2759"/>
<keyword evidence="5" id="KW-1185">Reference proteome</keyword>
<dbReference type="GO" id="GO:0016787">
    <property type="term" value="F:hydrolase activity"/>
    <property type="evidence" value="ECO:0007669"/>
    <property type="project" value="UniProtKB-KW"/>
</dbReference>
<proteinExistence type="inferred from homology"/>
<evidence type="ECO:0000313" key="4">
    <source>
        <dbReference type="EMBL" id="SCU87872.1"/>
    </source>
</evidence>
<sequence>MVGSELRHMFKAVEGIRMHYVTAGQKGKPAVVLLAGFPQSWYAWRKVIPYLSQSYQVFAIDLPGQGDSDKPGDGYDTQTIANRVHGVVKGLGLSRYSLAAHDIGAWVAFPYAAMFGNEVERLAMLDAGIPGVTLPDMLPSDPDRAWRTWHFPFHAVPDLPELLIRDKERTYLEWFLRRKTANPTIFTEADLDEYERIFTQPGSLRAGLAYYRACAKSAEQNRALVKNDPLNMDVLAVSADQGSIPNMAKPLEVFAPKVEGVTINECGHYIPEEQPLKLAGHLRAFFSPEVRNPFDFEK</sequence>
<name>A0A1G4JCM6_9SACH</name>
<dbReference type="PANTHER" id="PTHR43329">
    <property type="entry name" value="EPOXIDE HYDROLASE"/>
    <property type="match status" value="1"/>
</dbReference>
<comment type="similarity">
    <text evidence="2">Belongs to the AB hydrolase superfamily. Epoxide hydrolase family.</text>
</comment>
<dbReference type="Pfam" id="PF00561">
    <property type="entry name" value="Abhydrolase_1"/>
    <property type="match status" value="1"/>
</dbReference>
<reference evidence="5" key="1">
    <citation type="submission" date="2016-03" db="EMBL/GenBank/DDBJ databases">
        <authorList>
            <person name="Devillers Hugo."/>
        </authorList>
    </citation>
    <scope>NUCLEOTIDE SEQUENCE [LARGE SCALE GENOMIC DNA]</scope>
</reference>
<evidence type="ECO:0000256" key="1">
    <source>
        <dbReference type="ARBA" id="ARBA00022801"/>
    </source>
</evidence>
<protein>
    <submittedName>
        <fullName evidence="4">LANO_0D00342g1_1</fullName>
    </submittedName>
</protein>
<dbReference type="AlphaFoldDB" id="A0A1G4JCM6"/>
<evidence type="ECO:0000313" key="5">
    <source>
        <dbReference type="Proteomes" id="UP000189911"/>
    </source>
</evidence>
<feature type="domain" description="AB hydrolase-1" evidence="3">
    <location>
        <begin position="29"/>
        <end position="273"/>
    </location>
</feature>
<keyword evidence="1" id="KW-0378">Hydrolase</keyword>
<accession>A0A1G4JCM6</accession>
<dbReference type="Proteomes" id="UP000189911">
    <property type="component" value="Chromosome D"/>
</dbReference>